<dbReference type="GO" id="GO:0050982">
    <property type="term" value="P:detection of mechanical stimulus"/>
    <property type="evidence" value="ECO:0007669"/>
    <property type="project" value="TreeGrafter"/>
</dbReference>
<protein>
    <recommendedName>
        <fullName evidence="2">PLAT domain-containing protein</fullName>
    </recommendedName>
</protein>
<feature type="non-terminal residue" evidence="3">
    <location>
        <position position="112"/>
    </location>
</feature>
<dbReference type="Pfam" id="PF01477">
    <property type="entry name" value="PLAT"/>
    <property type="match status" value="1"/>
</dbReference>
<comment type="caution">
    <text evidence="1">Lacks conserved residue(s) required for the propagation of feature annotation.</text>
</comment>
<dbReference type="Gene3D" id="2.60.60.20">
    <property type="entry name" value="PLAT/LH2 domain"/>
    <property type="match status" value="1"/>
</dbReference>
<dbReference type="InterPro" id="IPR051223">
    <property type="entry name" value="Polycystin"/>
</dbReference>
<comment type="caution">
    <text evidence="3">The sequence shown here is derived from an EMBL/GenBank/DDBJ whole genome shotgun (WGS) entry which is preliminary data.</text>
</comment>
<dbReference type="PANTHER" id="PTHR10877">
    <property type="entry name" value="POLYCYSTIN FAMILY MEMBER"/>
    <property type="match status" value="1"/>
</dbReference>
<evidence type="ECO:0000259" key="2">
    <source>
        <dbReference type="PROSITE" id="PS50095"/>
    </source>
</evidence>
<accession>A0A816HQ22</accession>
<proteinExistence type="predicted"/>
<dbReference type="GO" id="GO:0005262">
    <property type="term" value="F:calcium channel activity"/>
    <property type="evidence" value="ECO:0007669"/>
    <property type="project" value="TreeGrafter"/>
</dbReference>
<dbReference type="PANTHER" id="PTHR10877:SF150">
    <property type="entry name" value="REJ DOMAIN-CONTAINING PROTEIN"/>
    <property type="match status" value="1"/>
</dbReference>
<feature type="domain" description="PLAT" evidence="2">
    <location>
        <begin position="32"/>
        <end position="112"/>
    </location>
</feature>
<reference evidence="3" key="1">
    <citation type="submission" date="2021-02" db="EMBL/GenBank/DDBJ databases">
        <authorList>
            <person name="Nowell W R."/>
        </authorList>
    </citation>
    <scope>NUCLEOTIDE SEQUENCE</scope>
</reference>
<evidence type="ECO:0000313" key="3">
    <source>
        <dbReference type="EMBL" id="CAF1690108.1"/>
    </source>
</evidence>
<dbReference type="AlphaFoldDB" id="A0A816HQ22"/>
<dbReference type="Proteomes" id="UP000663828">
    <property type="component" value="Unassembled WGS sequence"/>
</dbReference>
<sequence length="112" mass="12850">MILLFYARFYDKKDLEKLGVTPLIDNKKSDEYFYQILVFTGQRKDAGTESKVHFVLSGEKDQTNIRTFSNSNRKMFQRGGIDAFVMSVPKSLGLLNYLRIWHDNSGVDSSAS</sequence>
<evidence type="ECO:0000256" key="1">
    <source>
        <dbReference type="PROSITE-ProRule" id="PRU00152"/>
    </source>
</evidence>
<name>A0A816HQ22_ADIRI</name>
<gene>
    <name evidence="3" type="ORF">XAT740_LOCUS63600</name>
</gene>
<dbReference type="EMBL" id="CAJNOR010019966">
    <property type="protein sequence ID" value="CAF1690108.1"/>
    <property type="molecule type" value="Genomic_DNA"/>
</dbReference>
<dbReference type="PROSITE" id="PS50095">
    <property type="entry name" value="PLAT"/>
    <property type="match status" value="1"/>
</dbReference>
<evidence type="ECO:0000313" key="4">
    <source>
        <dbReference type="Proteomes" id="UP000663828"/>
    </source>
</evidence>
<dbReference type="SUPFAM" id="SSF49723">
    <property type="entry name" value="Lipase/lipooxygenase domain (PLAT/LH2 domain)"/>
    <property type="match status" value="1"/>
</dbReference>
<keyword evidence="4" id="KW-1185">Reference proteome</keyword>
<dbReference type="InterPro" id="IPR036392">
    <property type="entry name" value="PLAT/LH2_dom_sf"/>
</dbReference>
<organism evidence="3 4">
    <name type="scientific">Adineta ricciae</name>
    <name type="common">Rotifer</name>
    <dbReference type="NCBI Taxonomy" id="249248"/>
    <lineage>
        <taxon>Eukaryota</taxon>
        <taxon>Metazoa</taxon>
        <taxon>Spiralia</taxon>
        <taxon>Gnathifera</taxon>
        <taxon>Rotifera</taxon>
        <taxon>Eurotatoria</taxon>
        <taxon>Bdelloidea</taxon>
        <taxon>Adinetida</taxon>
        <taxon>Adinetidae</taxon>
        <taxon>Adineta</taxon>
    </lineage>
</organism>
<dbReference type="GO" id="GO:0016020">
    <property type="term" value="C:membrane"/>
    <property type="evidence" value="ECO:0007669"/>
    <property type="project" value="TreeGrafter"/>
</dbReference>
<dbReference type="InterPro" id="IPR001024">
    <property type="entry name" value="PLAT/LH2_dom"/>
</dbReference>